<evidence type="ECO:0000256" key="1">
    <source>
        <dbReference type="SAM" id="MobiDB-lite"/>
    </source>
</evidence>
<sequence length="502" mass="56880">MLQPTPQQSSGVANLSSSTSGRTNHSSNQSVPMGINNANNSSLIQSDPPTRYSTSPNQFDQYMKKKKRVFNHEKYFIVENLTGKDPKTTTMPNCTKIYFVNDFASNFAKIQHLLPDEIVVQILSFISFPLGTYMKRIFHQNNRQFVYDYNQLVNESKNDTKNLIPDFMKENITLIQTWRDITKLLYGKRVIAGSSSSDIMDCSDDEIKHGRPFRIWSNLDCAIQSCYEYDQELPLNTKQIRTVLFCFSQILGFDFSGNTSFNNRCLKYLIQRNPKLETLNLKVTRVDYDGLVHLLNKQSDNNTLRELKLTRTLLRSSIPMDFYGKLKALRSLDIVNHQLKDTDVVKIIQSRPFIHLNLSGSSIPIEIVTVKTLTSLILEDCALSAEIAKTIIEKLDRLKQLDLSKNNGLTPEVFDNIAKNENLLQLRLAGTDVNDDVIKNIAKSGSMTLLDLDSTKITTKGIKTAVEGNIVKSLTCLSVRNCGITPQIAKTEFPNNTKILKL</sequence>
<name>D2V5U9_NAEGR</name>
<dbReference type="KEGG" id="ngr:NAEGRDRAFT_64210"/>
<evidence type="ECO:0000313" key="2">
    <source>
        <dbReference type="EMBL" id="EFC47714.1"/>
    </source>
</evidence>
<accession>D2V5U9</accession>
<dbReference type="InParanoid" id="D2V5U9"/>
<dbReference type="Gene3D" id="3.80.10.10">
    <property type="entry name" value="Ribonuclease Inhibitor"/>
    <property type="match status" value="1"/>
</dbReference>
<protein>
    <submittedName>
        <fullName evidence="2">Predicted protein</fullName>
    </submittedName>
</protein>
<dbReference type="PANTHER" id="PTHR48057:SF7">
    <property type="entry name" value="LEUCINE-RICH REPEAT SERINE_THREONINE-PROTEIN KINASE 1"/>
    <property type="match status" value="1"/>
</dbReference>
<dbReference type="InterPro" id="IPR032675">
    <property type="entry name" value="LRR_dom_sf"/>
</dbReference>
<gene>
    <name evidence="2" type="ORF">NAEGRDRAFT_64210</name>
</gene>
<keyword evidence="3" id="KW-1185">Reference proteome</keyword>
<dbReference type="RefSeq" id="XP_002680458.1">
    <property type="nucleotide sequence ID" value="XM_002680412.1"/>
</dbReference>
<dbReference type="GeneID" id="8861885"/>
<dbReference type="PANTHER" id="PTHR48057">
    <property type="entry name" value="LEUCINE-RICH REPEAT SERINE/THREONINE-PROTEIN KINASE 1"/>
    <property type="match status" value="1"/>
</dbReference>
<reference evidence="2 3" key="1">
    <citation type="journal article" date="2010" name="Cell">
        <title>The genome of Naegleria gruberi illuminates early eukaryotic versatility.</title>
        <authorList>
            <person name="Fritz-Laylin L.K."/>
            <person name="Prochnik S.E."/>
            <person name="Ginger M.L."/>
            <person name="Dacks J.B."/>
            <person name="Carpenter M.L."/>
            <person name="Field M.C."/>
            <person name="Kuo A."/>
            <person name="Paredez A."/>
            <person name="Chapman J."/>
            <person name="Pham J."/>
            <person name="Shu S."/>
            <person name="Neupane R."/>
            <person name="Cipriano M."/>
            <person name="Mancuso J."/>
            <person name="Tu H."/>
            <person name="Salamov A."/>
            <person name="Lindquist E."/>
            <person name="Shapiro H."/>
            <person name="Lucas S."/>
            <person name="Grigoriev I.V."/>
            <person name="Cande W.Z."/>
            <person name="Fulton C."/>
            <person name="Rokhsar D.S."/>
            <person name="Dawson S.C."/>
        </authorList>
    </citation>
    <scope>NUCLEOTIDE SEQUENCE [LARGE SCALE GENOMIC DNA]</scope>
    <source>
        <strain evidence="2 3">NEG-M</strain>
    </source>
</reference>
<organism evidence="3">
    <name type="scientific">Naegleria gruberi</name>
    <name type="common">Amoeba</name>
    <dbReference type="NCBI Taxonomy" id="5762"/>
    <lineage>
        <taxon>Eukaryota</taxon>
        <taxon>Discoba</taxon>
        <taxon>Heterolobosea</taxon>
        <taxon>Tetramitia</taxon>
        <taxon>Eutetramitia</taxon>
        <taxon>Vahlkampfiidae</taxon>
        <taxon>Naegleria</taxon>
    </lineage>
</organism>
<dbReference type="OMA" id="DCTEDHA"/>
<evidence type="ECO:0000313" key="3">
    <source>
        <dbReference type="Proteomes" id="UP000006671"/>
    </source>
</evidence>
<proteinExistence type="predicted"/>
<feature type="compositionally biased region" description="Polar residues" evidence="1">
    <location>
        <begin position="36"/>
        <end position="57"/>
    </location>
</feature>
<dbReference type="OrthoDB" id="676979at2759"/>
<feature type="compositionally biased region" description="Low complexity" evidence="1">
    <location>
        <begin position="16"/>
        <end position="28"/>
    </location>
</feature>
<dbReference type="SUPFAM" id="SSF52047">
    <property type="entry name" value="RNI-like"/>
    <property type="match status" value="1"/>
</dbReference>
<feature type="compositionally biased region" description="Polar residues" evidence="1">
    <location>
        <begin position="1"/>
        <end position="15"/>
    </location>
</feature>
<dbReference type="InterPro" id="IPR052595">
    <property type="entry name" value="LRRC69/RLP"/>
</dbReference>
<dbReference type="VEuPathDB" id="AmoebaDB:NAEGRDRAFT_64210"/>
<dbReference type="AlphaFoldDB" id="D2V5U9"/>
<feature type="region of interest" description="Disordered" evidence="1">
    <location>
        <begin position="1"/>
        <end position="57"/>
    </location>
</feature>
<dbReference type="Proteomes" id="UP000006671">
    <property type="component" value="Unassembled WGS sequence"/>
</dbReference>
<dbReference type="EMBL" id="GG738853">
    <property type="protein sequence ID" value="EFC47714.1"/>
    <property type="molecule type" value="Genomic_DNA"/>
</dbReference>